<protein>
    <submittedName>
        <fullName evidence="2">Uncharacterized protein</fullName>
    </submittedName>
</protein>
<proteinExistence type="predicted"/>
<evidence type="ECO:0000313" key="2">
    <source>
        <dbReference type="EMBL" id="KAH0557057.1"/>
    </source>
</evidence>
<sequence length="156" mass="17248">MLGVAAAAIVTQFSTFVYCIRVYINSLLDDGATTTVSSALPSRLESVRTVSARQAFKRIKRVFALQWRGMLIVILIIVDVAFFAIVFIKFDRSTGVTKMNLTKAEKWLACLVLSRGDKHQCLWLAKKLTVGEATAITVLILLSVSPLVKEKEKNIG</sequence>
<dbReference type="EMBL" id="JAGHQM010000925">
    <property type="protein sequence ID" value="KAH0557057.1"/>
    <property type="molecule type" value="Genomic_DNA"/>
</dbReference>
<evidence type="ECO:0000256" key="1">
    <source>
        <dbReference type="SAM" id="Phobius"/>
    </source>
</evidence>
<accession>A0A9P8L9T6</accession>
<keyword evidence="1" id="KW-0812">Transmembrane</keyword>
<keyword evidence="1" id="KW-1133">Transmembrane helix</keyword>
<dbReference type="PANTHER" id="PTHR42058">
    <property type="entry name" value="G_PROTEIN_RECEP_F2_4 DOMAIN-CONTAINING PROTEIN"/>
    <property type="match status" value="1"/>
</dbReference>
<comment type="caution">
    <text evidence="2">The sequence shown here is derived from an EMBL/GenBank/DDBJ whole genome shotgun (WGS) entry which is preliminary data.</text>
</comment>
<dbReference type="AlphaFoldDB" id="A0A9P8L9T6"/>
<dbReference type="InterPro" id="IPR053247">
    <property type="entry name" value="GPCR_GPR1/git3-like"/>
</dbReference>
<name>A0A9P8L9T6_9PEZI</name>
<keyword evidence="1" id="KW-0472">Membrane</keyword>
<reference evidence="2" key="1">
    <citation type="submission" date="2021-03" db="EMBL/GenBank/DDBJ databases">
        <title>Comparative genomics and phylogenomic investigation of the class Geoglossomycetes provide insights into ecological specialization and systematics.</title>
        <authorList>
            <person name="Melie T."/>
            <person name="Pirro S."/>
            <person name="Miller A.N."/>
            <person name="Quandt A."/>
        </authorList>
    </citation>
    <scope>NUCLEOTIDE SEQUENCE</scope>
    <source>
        <strain evidence="2">CAQ_001_2017</strain>
    </source>
</reference>
<keyword evidence="3" id="KW-1185">Reference proteome</keyword>
<feature type="transmembrane region" description="Helical" evidence="1">
    <location>
        <begin position="70"/>
        <end position="90"/>
    </location>
</feature>
<dbReference type="PANTHER" id="PTHR42058:SF1">
    <property type="entry name" value="G-PROTEIN COUPLED RECEPTORS FAMILY 2 PROFILE 2 DOMAIN-CONTAINING PROTEIN"/>
    <property type="match status" value="1"/>
</dbReference>
<evidence type="ECO:0000313" key="3">
    <source>
        <dbReference type="Proteomes" id="UP000750711"/>
    </source>
</evidence>
<gene>
    <name evidence="2" type="ORF">GP486_005151</name>
</gene>
<dbReference type="Proteomes" id="UP000750711">
    <property type="component" value="Unassembled WGS sequence"/>
</dbReference>
<organism evidence="2 3">
    <name type="scientific">Trichoglossum hirsutum</name>
    <dbReference type="NCBI Taxonomy" id="265104"/>
    <lineage>
        <taxon>Eukaryota</taxon>
        <taxon>Fungi</taxon>
        <taxon>Dikarya</taxon>
        <taxon>Ascomycota</taxon>
        <taxon>Pezizomycotina</taxon>
        <taxon>Geoglossomycetes</taxon>
        <taxon>Geoglossales</taxon>
        <taxon>Geoglossaceae</taxon>
        <taxon>Trichoglossum</taxon>
    </lineage>
</organism>